<comment type="catalytic activity">
    <reaction evidence="12">
        <text>K(+)(in) = K(+)(out)</text>
        <dbReference type="Rhea" id="RHEA:29463"/>
        <dbReference type="ChEBI" id="CHEBI:29103"/>
    </reaction>
</comment>
<dbReference type="Pfam" id="PF06736">
    <property type="entry name" value="TMEM175"/>
    <property type="match status" value="1"/>
</dbReference>
<dbReference type="RefSeq" id="WP_198066594.1">
    <property type="nucleotide sequence ID" value="NZ_JAEDAD010000001.1"/>
</dbReference>
<keyword evidence="4" id="KW-0633">Potassium transport</keyword>
<keyword evidence="6" id="KW-0631">Potassium channel</keyword>
<sequence>MSDIQKKEIPFERVLFFSDAIVAIAITLLALNLKLDLPEGHHLTFQDLLLPWKNYLAFLLSFINIASFWRMHHQMYSYIHKMNGYAMGYNILWLFFIVILPFSTSLLSTHFGDSAAIFLYSLNILALSIFQNAIWDGADIKHNYIDAEKISDEERKRFRLMFNFDMANGLICTVLSFFVPKIAFFLLFFKIPVLFFVMVYIASQKRKGISPDRVRTTTF</sequence>
<keyword evidence="11" id="KW-0407">Ion channel</keyword>
<keyword evidence="9" id="KW-0406">Ion transport</keyword>
<evidence type="ECO:0000256" key="4">
    <source>
        <dbReference type="ARBA" id="ARBA00022538"/>
    </source>
</evidence>
<organism evidence="14 15">
    <name type="scientific">Hymenobacter negativus</name>
    <dbReference type="NCBI Taxonomy" id="2795026"/>
    <lineage>
        <taxon>Bacteria</taxon>
        <taxon>Pseudomonadati</taxon>
        <taxon>Bacteroidota</taxon>
        <taxon>Cytophagia</taxon>
        <taxon>Cytophagales</taxon>
        <taxon>Hymenobacteraceae</taxon>
        <taxon>Hymenobacter</taxon>
    </lineage>
</organism>
<feature type="transmembrane region" description="Helical" evidence="13">
    <location>
        <begin position="184"/>
        <end position="203"/>
    </location>
</feature>
<dbReference type="InterPro" id="IPR010617">
    <property type="entry name" value="TMEM175-like"/>
</dbReference>
<name>A0ABS0Q5K7_9BACT</name>
<evidence type="ECO:0000256" key="5">
    <source>
        <dbReference type="ARBA" id="ARBA00022692"/>
    </source>
</evidence>
<keyword evidence="5 13" id="KW-0812">Transmembrane</keyword>
<feature type="transmembrane region" description="Helical" evidence="13">
    <location>
        <begin position="55"/>
        <end position="71"/>
    </location>
</feature>
<evidence type="ECO:0000256" key="7">
    <source>
        <dbReference type="ARBA" id="ARBA00022958"/>
    </source>
</evidence>
<feature type="transmembrane region" description="Helical" evidence="13">
    <location>
        <begin position="14"/>
        <end position="35"/>
    </location>
</feature>
<keyword evidence="15" id="KW-1185">Reference proteome</keyword>
<evidence type="ECO:0000256" key="13">
    <source>
        <dbReference type="SAM" id="Phobius"/>
    </source>
</evidence>
<evidence type="ECO:0000256" key="3">
    <source>
        <dbReference type="ARBA" id="ARBA00022448"/>
    </source>
</evidence>
<evidence type="ECO:0000256" key="9">
    <source>
        <dbReference type="ARBA" id="ARBA00023065"/>
    </source>
</evidence>
<evidence type="ECO:0000256" key="2">
    <source>
        <dbReference type="ARBA" id="ARBA00006920"/>
    </source>
</evidence>
<evidence type="ECO:0000256" key="8">
    <source>
        <dbReference type="ARBA" id="ARBA00022989"/>
    </source>
</evidence>
<dbReference type="PANTHER" id="PTHR31462:SF5">
    <property type="entry name" value="ENDOSOMAL_LYSOSOMAL PROTON CHANNEL TMEM175"/>
    <property type="match status" value="1"/>
</dbReference>
<keyword evidence="10 13" id="KW-0472">Membrane</keyword>
<evidence type="ECO:0000313" key="15">
    <source>
        <dbReference type="Proteomes" id="UP000625631"/>
    </source>
</evidence>
<gene>
    <name evidence="14" type="ORF">I7X13_07805</name>
</gene>
<evidence type="ECO:0000256" key="10">
    <source>
        <dbReference type="ARBA" id="ARBA00023136"/>
    </source>
</evidence>
<evidence type="ECO:0000256" key="6">
    <source>
        <dbReference type="ARBA" id="ARBA00022826"/>
    </source>
</evidence>
<accession>A0ABS0Q5K7</accession>
<dbReference type="EMBL" id="JAEDAE010000002">
    <property type="protein sequence ID" value="MBH8557945.1"/>
    <property type="molecule type" value="Genomic_DNA"/>
</dbReference>
<comment type="caution">
    <text evidence="14">The sequence shown here is derived from an EMBL/GenBank/DDBJ whole genome shotgun (WGS) entry which is preliminary data.</text>
</comment>
<comment type="subcellular location">
    <subcellularLocation>
        <location evidence="1">Membrane</location>
        <topology evidence="1">Multi-pass membrane protein</topology>
    </subcellularLocation>
</comment>
<feature type="transmembrane region" description="Helical" evidence="13">
    <location>
        <begin position="117"/>
        <end position="138"/>
    </location>
</feature>
<evidence type="ECO:0000256" key="12">
    <source>
        <dbReference type="ARBA" id="ARBA00034430"/>
    </source>
</evidence>
<dbReference type="Proteomes" id="UP000625631">
    <property type="component" value="Unassembled WGS sequence"/>
</dbReference>
<proteinExistence type="inferred from homology"/>
<keyword evidence="7" id="KW-0630">Potassium</keyword>
<evidence type="ECO:0000313" key="14">
    <source>
        <dbReference type="EMBL" id="MBH8557945.1"/>
    </source>
</evidence>
<dbReference type="PANTHER" id="PTHR31462">
    <property type="entry name" value="ENDOSOMAL/LYSOSOMAL POTASSIUM CHANNEL TMEM175"/>
    <property type="match status" value="1"/>
</dbReference>
<keyword evidence="3" id="KW-0813">Transport</keyword>
<evidence type="ECO:0000256" key="1">
    <source>
        <dbReference type="ARBA" id="ARBA00004141"/>
    </source>
</evidence>
<reference evidence="14 15" key="1">
    <citation type="submission" date="2020-12" db="EMBL/GenBank/DDBJ databases">
        <title>Hymenobacter sp.</title>
        <authorList>
            <person name="Kim M.K."/>
        </authorList>
    </citation>
    <scope>NUCLEOTIDE SEQUENCE [LARGE SCALE GENOMIC DNA]</scope>
    <source>
        <strain evidence="14 15">BT442</strain>
    </source>
</reference>
<comment type="similarity">
    <text evidence="2">Belongs to the TMEM175 family.</text>
</comment>
<keyword evidence="8 13" id="KW-1133">Transmembrane helix</keyword>
<protein>
    <submittedName>
        <fullName evidence="14">DUF1211 domain-containing protein</fullName>
    </submittedName>
</protein>
<feature type="transmembrane region" description="Helical" evidence="13">
    <location>
        <begin position="158"/>
        <end position="178"/>
    </location>
</feature>
<evidence type="ECO:0000256" key="11">
    <source>
        <dbReference type="ARBA" id="ARBA00023303"/>
    </source>
</evidence>
<feature type="transmembrane region" description="Helical" evidence="13">
    <location>
        <begin position="91"/>
        <end position="111"/>
    </location>
</feature>